<dbReference type="AlphaFoldDB" id="A0A4Y9XYP5"/>
<comment type="caution">
    <text evidence="1">The sequence shown here is derived from an EMBL/GenBank/DDBJ whole genome shotgun (WGS) entry which is preliminary data.</text>
</comment>
<sequence>MPSLHHLSASSLSIHSHVPSLPRNTSNIFFPSLHELLVRCITFDLCGRLLQAFNNPDLIRRLNFGYEPADSSAAEVEQFVTLVGDTCVSTSLFNFVLTLTDVGEIETSDLDETAYRVTQEMLRPLLQFSKLRHCHVVTHILDYDDSFVKAVALAFPNLVTLTLLSIPKYQAQSKLTMRCFYYLARCCPKLEDVKLNRLNATGLGIITVKRTWDHGKRVAVLPALGIWVWDADVGIQNWARDVA</sequence>
<organism evidence="1 2">
    <name type="scientific">Dentipellis fragilis</name>
    <dbReference type="NCBI Taxonomy" id="205917"/>
    <lineage>
        <taxon>Eukaryota</taxon>
        <taxon>Fungi</taxon>
        <taxon>Dikarya</taxon>
        <taxon>Basidiomycota</taxon>
        <taxon>Agaricomycotina</taxon>
        <taxon>Agaricomycetes</taxon>
        <taxon>Russulales</taxon>
        <taxon>Hericiaceae</taxon>
        <taxon>Dentipellis</taxon>
    </lineage>
</organism>
<protein>
    <submittedName>
        <fullName evidence="1">Uncharacterized protein</fullName>
    </submittedName>
</protein>
<reference evidence="1 2" key="1">
    <citation type="submission" date="2019-02" db="EMBL/GenBank/DDBJ databases">
        <title>Genome sequencing of the rare red list fungi Dentipellis fragilis.</title>
        <authorList>
            <person name="Buettner E."/>
            <person name="Kellner H."/>
        </authorList>
    </citation>
    <scope>NUCLEOTIDE SEQUENCE [LARGE SCALE GENOMIC DNA]</scope>
    <source>
        <strain evidence="1 2">DSM 105465</strain>
    </source>
</reference>
<proteinExistence type="predicted"/>
<accession>A0A4Y9XYP5</accession>
<dbReference type="EMBL" id="SEOQ01000923">
    <property type="protein sequence ID" value="TFY55374.1"/>
    <property type="molecule type" value="Genomic_DNA"/>
</dbReference>
<name>A0A4Y9XYP5_9AGAM</name>
<keyword evidence="2" id="KW-1185">Reference proteome</keyword>
<gene>
    <name evidence="1" type="ORF">EVG20_g9341</name>
</gene>
<evidence type="ECO:0000313" key="2">
    <source>
        <dbReference type="Proteomes" id="UP000298327"/>
    </source>
</evidence>
<evidence type="ECO:0000313" key="1">
    <source>
        <dbReference type="EMBL" id="TFY55374.1"/>
    </source>
</evidence>
<dbReference type="Proteomes" id="UP000298327">
    <property type="component" value="Unassembled WGS sequence"/>
</dbReference>
<dbReference type="Gene3D" id="3.80.10.10">
    <property type="entry name" value="Ribonuclease Inhibitor"/>
    <property type="match status" value="1"/>
</dbReference>
<dbReference type="OrthoDB" id="3054858at2759"/>
<dbReference type="InterPro" id="IPR032675">
    <property type="entry name" value="LRR_dom_sf"/>
</dbReference>